<keyword evidence="3" id="KW-0999">Mitochondrion inner membrane</keyword>
<dbReference type="Pfam" id="PF07766">
    <property type="entry name" value="LETM1_RBD"/>
    <property type="match status" value="1"/>
</dbReference>
<evidence type="ECO:0000256" key="9">
    <source>
        <dbReference type="SAM" id="Phobius"/>
    </source>
</evidence>
<evidence type="ECO:0000259" key="10">
    <source>
        <dbReference type="PROSITE" id="PS51758"/>
    </source>
</evidence>
<evidence type="ECO:0000256" key="5">
    <source>
        <dbReference type="ARBA" id="ARBA00023128"/>
    </source>
</evidence>
<dbReference type="InterPro" id="IPR033122">
    <property type="entry name" value="LETM1-like_RBD"/>
</dbReference>
<feature type="compositionally biased region" description="Polar residues" evidence="8">
    <location>
        <begin position="80"/>
        <end position="91"/>
    </location>
</feature>
<evidence type="ECO:0000256" key="1">
    <source>
        <dbReference type="ARBA" id="ARBA00004434"/>
    </source>
</evidence>
<evidence type="ECO:0000256" key="3">
    <source>
        <dbReference type="ARBA" id="ARBA00022792"/>
    </source>
</evidence>
<feature type="transmembrane region" description="Helical" evidence="9">
    <location>
        <begin position="184"/>
        <end position="209"/>
    </location>
</feature>
<keyword evidence="12" id="KW-1185">Reference proteome</keyword>
<dbReference type="OrthoDB" id="73691at2759"/>
<gene>
    <name evidence="11" type="ORF">FA15DRAFT_668353</name>
</gene>
<feature type="domain" description="Letm1 RBD" evidence="10">
    <location>
        <begin position="183"/>
        <end position="363"/>
    </location>
</feature>
<dbReference type="PANTHER" id="PTHR14009">
    <property type="entry name" value="LEUCINE ZIPPER-EF-HAND CONTAINING TRANSMEMBRANE PROTEIN"/>
    <property type="match status" value="1"/>
</dbReference>
<name>A0A5C3KZ54_COPMA</name>
<keyword evidence="4 9" id="KW-1133">Transmembrane helix</keyword>
<dbReference type="GO" id="GO:0030003">
    <property type="term" value="P:intracellular monoatomic cation homeostasis"/>
    <property type="evidence" value="ECO:0007669"/>
    <property type="project" value="TreeGrafter"/>
</dbReference>
<evidence type="ECO:0000313" key="12">
    <source>
        <dbReference type="Proteomes" id="UP000307440"/>
    </source>
</evidence>
<organism evidence="11 12">
    <name type="scientific">Coprinopsis marcescibilis</name>
    <name type="common">Agaric fungus</name>
    <name type="synonym">Psathyrella marcescibilis</name>
    <dbReference type="NCBI Taxonomy" id="230819"/>
    <lineage>
        <taxon>Eukaryota</taxon>
        <taxon>Fungi</taxon>
        <taxon>Dikarya</taxon>
        <taxon>Basidiomycota</taxon>
        <taxon>Agaricomycotina</taxon>
        <taxon>Agaricomycetes</taxon>
        <taxon>Agaricomycetidae</taxon>
        <taxon>Agaricales</taxon>
        <taxon>Agaricineae</taxon>
        <taxon>Psathyrellaceae</taxon>
        <taxon>Coprinopsis</taxon>
    </lineage>
</organism>
<sequence>MLRSIVCKDVRLTQRHVRYSPSFSGLRYYSSVRPESSTVRKPHSPPLSSSARKSKLDLRPAPLKLKPSLNGSAALPNAPLKSNPSSKQPETISLLDVKEVAQKDISDAQRHGILVPPPPDANWFKQTLHKAIQLAKFYFRGVKLIFIRRREIAAILDRVKSGGAPLTRAEFRLITTQKDDVNKVIPFIIIALLLEEVIPLIAIYAPFMLPSTCVLPSQRERIETKRNEKALASVTTSAAIYSALKGHIENSQIPLNALKSINGSPTALCSALGLSTLGIDALRIRRIRQRLAFLAEDDQLLLQDNLSLSSQEVKEALSERGLFLNANATLSESRNLLAWWLNSVKSTSDDALATRLFLIVSRQ</sequence>
<proteinExistence type="predicted"/>
<dbReference type="GO" id="GO:0005743">
    <property type="term" value="C:mitochondrial inner membrane"/>
    <property type="evidence" value="ECO:0007669"/>
    <property type="project" value="UniProtKB-SubCell"/>
</dbReference>
<evidence type="ECO:0000256" key="7">
    <source>
        <dbReference type="PROSITE-ProRule" id="PRU01094"/>
    </source>
</evidence>
<feature type="region of interest" description="Disordered" evidence="8">
    <location>
        <begin position="34"/>
        <end position="91"/>
    </location>
</feature>
<dbReference type="EMBL" id="ML210185">
    <property type="protein sequence ID" value="TFK25480.1"/>
    <property type="molecule type" value="Genomic_DNA"/>
</dbReference>
<evidence type="ECO:0000256" key="2">
    <source>
        <dbReference type="ARBA" id="ARBA00022692"/>
    </source>
</evidence>
<dbReference type="InterPro" id="IPR044202">
    <property type="entry name" value="LETM1/MDM38-like"/>
</dbReference>
<keyword evidence="2 9" id="KW-0812">Transmembrane</keyword>
<evidence type="ECO:0000256" key="8">
    <source>
        <dbReference type="SAM" id="MobiDB-lite"/>
    </source>
</evidence>
<dbReference type="PANTHER" id="PTHR14009:SF6">
    <property type="entry name" value="LETM1 RBD DOMAIN-CONTAINING PROTEIN"/>
    <property type="match status" value="1"/>
</dbReference>
<dbReference type="Proteomes" id="UP000307440">
    <property type="component" value="Unassembled WGS sequence"/>
</dbReference>
<dbReference type="AlphaFoldDB" id="A0A5C3KZ54"/>
<comment type="subcellular location">
    <subcellularLocation>
        <location evidence="1">Mitochondrion inner membrane</location>
        <topology evidence="1">Single-pass membrane protein</topology>
    </subcellularLocation>
</comment>
<reference evidence="11 12" key="1">
    <citation type="journal article" date="2019" name="Nat. Ecol. Evol.">
        <title>Megaphylogeny resolves global patterns of mushroom evolution.</title>
        <authorList>
            <person name="Varga T."/>
            <person name="Krizsan K."/>
            <person name="Foldi C."/>
            <person name="Dima B."/>
            <person name="Sanchez-Garcia M."/>
            <person name="Sanchez-Ramirez S."/>
            <person name="Szollosi G.J."/>
            <person name="Szarkandi J.G."/>
            <person name="Papp V."/>
            <person name="Albert L."/>
            <person name="Andreopoulos W."/>
            <person name="Angelini C."/>
            <person name="Antonin V."/>
            <person name="Barry K.W."/>
            <person name="Bougher N.L."/>
            <person name="Buchanan P."/>
            <person name="Buyck B."/>
            <person name="Bense V."/>
            <person name="Catcheside P."/>
            <person name="Chovatia M."/>
            <person name="Cooper J."/>
            <person name="Damon W."/>
            <person name="Desjardin D."/>
            <person name="Finy P."/>
            <person name="Geml J."/>
            <person name="Haridas S."/>
            <person name="Hughes K."/>
            <person name="Justo A."/>
            <person name="Karasinski D."/>
            <person name="Kautmanova I."/>
            <person name="Kiss B."/>
            <person name="Kocsube S."/>
            <person name="Kotiranta H."/>
            <person name="LaButti K.M."/>
            <person name="Lechner B.E."/>
            <person name="Liimatainen K."/>
            <person name="Lipzen A."/>
            <person name="Lukacs Z."/>
            <person name="Mihaltcheva S."/>
            <person name="Morgado L.N."/>
            <person name="Niskanen T."/>
            <person name="Noordeloos M.E."/>
            <person name="Ohm R.A."/>
            <person name="Ortiz-Santana B."/>
            <person name="Ovrebo C."/>
            <person name="Racz N."/>
            <person name="Riley R."/>
            <person name="Savchenko A."/>
            <person name="Shiryaev A."/>
            <person name="Soop K."/>
            <person name="Spirin V."/>
            <person name="Szebenyi C."/>
            <person name="Tomsovsky M."/>
            <person name="Tulloss R.E."/>
            <person name="Uehling J."/>
            <person name="Grigoriev I.V."/>
            <person name="Vagvolgyi C."/>
            <person name="Papp T."/>
            <person name="Martin F.M."/>
            <person name="Miettinen O."/>
            <person name="Hibbett D.S."/>
            <person name="Nagy L.G."/>
        </authorList>
    </citation>
    <scope>NUCLEOTIDE SEQUENCE [LARGE SCALE GENOMIC DNA]</scope>
    <source>
        <strain evidence="11 12">CBS 121175</strain>
    </source>
</reference>
<dbReference type="PROSITE" id="PS51758">
    <property type="entry name" value="LETM1_RBD"/>
    <property type="match status" value="1"/>
</dbReference>
<keyword evidence="6 9" id="KW-0472">Membrane</keyword>
<evidence type="ECO:0000256" key="6">
    <source>
        <dbReference type="ARBA" id="ARBA00023136"/>
    </source>
</evidence>
<protein>
    <recommendedName>
        <fullName evidence="10">Letm1 RBD domain-containing protein</fullName>
    </recommendedName>
</protein>
<evidence type="ECO:0000256" key="4">
    <source>
        <dbReference type="ARBA" id="ARBA00022989"/>
    </source>
</evidence>
<accession>A0A5C3KZ54</accession>
<dbReference type="STRING" id="230819.A0A5C3KZ54"/>
<evidence type="ECO:0000313" key="11">
    <source>
        <dbReference type="EMBL" id="TFK25480.1"/>
    </source>
</evidence>
<keyword evidence="5 7" id="KW-0496">Mitochondrion</keyword>
<dbReference type="GO" id="GO:0043022">
    <property type="term" value="F:ribosome binding"/>
    <property type="evidence" value="ECO:0007669"/>
    <property type="project" value="InterPro"/>
</dbReference>